<dbReference type="InterPro" id="IPR010982">
    <property type="entry name" value="Lambda_DNA-bd_dom_sf"/>
</dbReference>
<reference evidence="4" key="1">
    <citation type="submission" date="2016-02" db="EMBL/GenBank/DDBJ databases">
        <authorList>
            <person name="Wibberg D."/>
        </authorList>
    </citation>
    <scope>NUCLEOTIDE SEQUENCE [LARGE SCALE GENOMIC DNA]</scope>
</reference>
<dbReference type="EMBL" id="FLUV01000647">
    <property type="protein sequence ID" value="SBW20019.1"/>
    <property type="molecule type" value="Genomic_DNA"/>
</dbReference>
<dbReference type="Gene3D" id="1.10.260.40">
    <property type="entry name" value="lambda repressor-like DNA-binding domains"/>
    <property type="match status" value="1"/>
</dbReference>
<evidence type="ECO:0000256" key="1">
    <source>
        <dbReference type="SAM" id="MobiDB-lite"/>
    </source>
</evidence>
<protein>
    <submittedName>
        <fullName evidence="3">Twin-arginine translocation pathway signal</fullName>
    </submittedName>
</protein>
<feature type="domain" description="HTH cro/C1-type" evidence="2">
    <location>
        <begin position="17"/>
        <end position="72"/>
    </location>
</feature>
<feature type="region of interest" description="Disordered" evidence="1">
    <location>
        <begin position="121"/>
        <end position="149"/>
    </location>
</feature>
<dbReference type="GO" id="GO:0003677">
    <property type="term" value="F:DNA binding"/>
    <property type="evidence" value="ECO:0007669"/>
    <property type="project" value="InterPro"/>
</dbReference>
<evidence type="ECO:0000313" key="4">
    <source>
        <dbReference type="Proteomes" id="UP000199013"/>
    </source>
</evidence>
<dbReference type="SUPFAM" id="SSF47413">
    <property type="entry name" value="lambda repressor-like DNA-binding domains"/>
    <property type="match status" value="1"/>
</dbReference>
<dbReference type="Pfam" id="PF13560">
    <property type="entry name" value="HTH_31"/>
    <property type="match status" value="1"/>
</dbReference>
<evidence type="ECO:0000313" key="3">
    <source>
        <dbReference type="EMBL" id="SBW20019.1"/>
    </source>
</evidence>
<gene>
    <name evidence="3" type="ORF">FDG2_1568</name>
</gene>
<name>A0A1C3NVX9_9ACTN</name>
<evidence type="ECO:0000259" key="2">
    <source>
        <dbReference type="SMART" id="SM00530"/>
    </source>
</evidence>
<sequence>MADSDAVRQARRALGLHLAALRRQAGHSQHSLAPLVQYSRSTLANVETGYQHAPKDFWQRADAVLDAHGVLLAGFEQIEAAIRDQRALNAQQAEADRLAHVRQQREASGVQARTLLERLAGEPNDRGGEPAVGSPSPSPSNLVDGATVGHSLELPNDQPRIIASFGEVVIVALDRRSFLTSSSLGLLAGNAVTPLASPAQIAPEIVTYLDAQLDGYYQAEALLGPLPVIPGVLVQHELIRQLLASAGSLRTALLRTAAAYTGLITWLYQDAGDMQAATHWADETLELAHRVEDTQLIRHALTNKAMIYTDRRDGISTLDLTRAALADERTLCAKVRVQATQQAAHGRSLIGDRKATDELLDRAAGYLAHVDDNYPWFNACRRTPSYIEAQRATCYNRLGLGAEAAHLWEQVIADLPATARRDTGVYRARQAVAFATGRQPEAAVNAVEQAVTIAEETSSVRLRQELRHAWDSLTPWREDAAVRDVRDQLVRARALPADVRET</sequence>
<organism evidence="3 4">
    <name type="scientific">Candidatus Protofrankia californiensis</name>
    <dbReference type="NCBI Taxonomy" id="1839754"/>
    <lineage>
        <taxon>Bacteria</taxon>
        <taxon>Bacillati</taxon>
        <taxon>Actinomycetota</taxon>
        <taxon>Actinomycetes</taxon>
        <taxon>Frankiales</taxon>
        <taxon>Frankiaceae</taxon>
        <taxon>Protofrankia</taxon>
    </lineage>
</organism>
<dbReference type="SMART" id="SM00530">
    <property type="entry name" value="HTH_XRE"/>
    <property type="match status" value="1"/>
</dbReference>
<keyword evidence="4" id="KW-1185">Reference proteome</keyword>
<proteinExistence type="predicted"/>
<dbReference type="Proteomes" id="UP000199013">
    <property type="component" value="Unassembled WGS sequence"/>
</dbReference>
<accession>A0A1C3NVX9</accession>
<dbReference type="InterPro" id="IPR001387">
    <property type="entry name" value="Cro/C1-type_HTH"/>
</dbReference>
<dbReference type="AlphaFoldDB" id="A0A1C3NVX9"/>